<dbReference type="RefSeq" id="WP_078924359.1">
    <property type="nucleotide sequence ID" value="NZ_FUYB01000041.1"/>
</dbReference>
<dbReference type="GO" id="GO:0051537">
    <property type="term" value="F:2 iron, 2 sulfur cluster binding"/>
    <property type="evidence" value="ECO:0007669"/>
    <property type="project" value="TreeGrafter"/>
</dbReference>
<dbReference type="Gene3D" id="2.60.300.12">
    <property type="entry name" value="HesB-like domain"/>
    <property type="match status" value="1"/>
</dbReference>
<name>A0A1T4Y5G3_9GAMM</name>
<dbReference type="InterPro" id="IPR050322">
    <property type="entry name" value="Fe-S_cluster_asmbl/transfer"/>
</dbReference>
<evidence type="ECO:0000313" key="3">
    <source>
        <dbReference type="EMBL" id="SKA97057.1"/>
    </source>
</evidence>
<feature type="domain" description="Core" evidence="2">
    <location>
        <begin position="2"/>
        <end position="103"/>
    </location>
</feature>
<dbReference type="InterPro" id="IPR000361">
    <property type="entry name" value="ATAP_core_dom"/>
</dbReference>
<reference evidence="3 4" key="1">
    <citation type="submission" date="2017-02" db="EMBL/GenBank/DDBJ databases">
        <authorList>
            <person name="Peterson S.W."/>
        </authorList>
    </citation>
    <scope>NUCLEOTIDE SEQUENCE [LARGE SCALE GENOMIC DNA]</scope>
    <source>
        <strain evidence="3 4">ATCC 49788</strain>
    </source>
</reference>
<dbReference type="NCBIfam" id="TIGR00049">
    <property type="entry name" value="iron-sulfur cluster assembly accessory protein"/>
    <property type="match status" value="1"/>
</dbReference>
<dbReference type="InterPro" id="IPR035903">
    <property type="entry name" value="HesB-like_dom_sf"/>
</dbReference>
<dbReference type="Proteomes" id="UP000190460">
    <property type="component" value="Unassembled WGS sequence"/>
</dbReference>
<dbReference type="GO" id="GO:0005829">
    <property type="term" value="C:cytosol"/>
    <property type="evidence" value="ECO:0007669"/>
    <property type="project" value="TreeGrafter"/>
</dbReference>
<evidence type="ECO:0000256" key="1">
    <source>
        <dbReference type="ARBA" id="ARBA00006718"/>
    </source>
</evidence>
<evidence type="ECO:0000259" key="2">
    <source>
        <dbReference type="Pfam" id="PF01521"/>
    </source>
</evidence>
<dbReference type="SUPFAM" id="SSF89360">
    <property type="entry name" value="HesB-like domain"/>
    <property type="match status" value="1"/>
</dbReference>
<dbReference type="OrthoDB" id="9801228at2"/>
<dbReference type="InterPro" id="IPR016092">
    <property type="entry name" value="ATAP"/>
</dbReference>
<keyword evidence="4" id="KW-1185">Reference proteome</keyword>
<dbReference type="EMBL" id="FUYB01000041">
    <property type="protein sequence ID" value="SKA97057.1"/>
    <property type="molecule type" value="Genomic_DNA"/>
</dbReference>
<gene>
    <name evidence="3" type="ORF">SAMN02745130_03956</name>
</gene>
<dbReference type="PANTHER" id="PTHR10072">
    <property type="entry name" value="IRON-SULFUR CLUSTER ASSEMBLY PROTEIN"/>
    <property type="match status" value="1"/>
</dbReference>
<comment type="similarity">
    <text evidence="1">Belongs to the HesB/IscA family.</text>
</comment>
<dbReference type="Pfam" id="PF01521">
    <property type="entry name" value="Fe-S_biosyn"/>
    <property type="match status" value="1"/>
</dbReference>
<evidence type="ECO:0000313" key="4">
    <source>
        <dbReference type="Proteomes" id="UP000190460"/>
    </source>
</evidence>
<organism evidence="3 4">
    <name type="scientific">Thiothrix eikelboomii</name>
    <dbReference type="NCBI Taxonomy" id="92487"/>
    <lineage>
        <taxon>Bacteria</taxon>
        <taxon>Pseudomonadati</taxon>
        <taxon>Pseudomonadota</taxon>
        <taxon>Gammaproteobacteria</taxon>
        <taxon>Thiotrichales</taxon>
        <taxon>Thiotrichaceae</taxon>
        <taxon>Thiothrix</taxon>
    </lineage>
</organism>
<dbReference type="STRING" id="92487.SAMN02745130_03956"/>
<proteinExistence type="inferred from homology"/>
<dbReference type="GO" id="GO:0016226">
    <property type="term" value="P:iron-sulfur cluster assembly"/>
    <property type="evidence" value="ECO:0007669"/>
    <property type="project" value="InterPro"/>
</dbReference>
<dbReference type="AlphaFoldDB" id="A0A1T4Y5G3"/>
<sequence>MINVTEKAAAHIRQQLDKRGNAVGMRLGVRKSGCTGFMYVVDYVDQLGANDQVYDQHGIKVVVDTESLPYLEGTEIDYVRSNALNQGLEFRNPNVKDACGCGESFNV</sequence>
<accession>A0A1T4Y5G3</accession>
<dbReference type="PANTHER" id="PTHR10072:SF41">
    <property type="entry name" value="IRON-SULFUR CLUSTER ASSEMBLY 1 HOMOLOG, MITOCHONDRIAL"/>
    <property type="match status" value="1"/>
</dbReference>
<protein>
    <submittedName>
        <fullName evidence="3">Iron-sulfur cluster assembly protein</fullName>
    </submittedName>
</protein>